<dbReference type="RefSeq" id="WP_110263982.1">
    <property type="nucleotide sequence ID" value="NZ_CAKZQT010000038.1"/>
</dbReference>
<dbReference type="PROSITE" id="PS50263">
    <property type="entry name" value="CN_HYDROLASE"/>
    <property type="match status" value="1"/>
</dbReference>
<name>A0A318ECT3_9GAMM</name>
<dbReference type="InterPro" id="IPR003694">
    <property type="entry name" value="NAD_synthase"/>
</dbReference>
<dbReference type="GO" id="GO:0008795">
    <property type="term" value="F:NAD+ synthase activity"/>
    <property type="evidence" value="ECO:0007669"/>
    <property type="project" value="UniProtKB-UniRule"/>
</dbReference>
<comment type="similarity">
    <text evidence="9">Belongs to the NAD synthetase family.</text>
</comment>
<dbReference type="EC" id="6.3.5.1" evidence="7 8"/>
<evidence type="ECO:0000256" key="2">
    <source>
        <dbReference type="ARBA" id="ARBA00007145"/>
    </source>
</evidence>
<evidence type="ECO:0000313" key="11">
    <source>
        <dbReference type="EMBL" id="PXV70303.1"/>
    </source>
</evidence>
<proteinExistence type="inferred from homology"/>
<feature type="binding site" evidence="7">
    <location>
        <position position="123"/>
    </location>
    <ligand>
        <name>L-glutamine</name>
        <dbReference type="ChEBI" id="CHEBI:58359"/>
    </ligand>
</feature>
<keyword evidence="6 7" id="KW-0520">NAD</keyword>
<evidence type="ECO:0000256" key="3">
    <source>
        <dbReference type="ARBA" id="ARBA00022598"/>
    </source>
</evidence>
<feature type="binding site" evidence="7">
    <location>
        <position position="511"/>
    </location>
    <ligand>
        <name>deamido-NAD(+)</name>
        <dbReference type="ChEBI" id="CHEBI:58437"/>
        <note>ligand shared between two neighboring subunits</note>
    </ligand>
</feature>
<feature type="binding site" evidence="7">
    <location>
        <begin position="289"/>
        <end position="296"/>
    </location>
    <ligand>
        <name>ATP</name>
        <dbReference type="ChEBI" id="CHEBI:30616"/>
    </ligand>
</feature>
<reference evidence="11 12" key="1">
    <citation type="submission" date="2018-04" db="EMBL/GenBank/DDBJ databases">
        <title>Genomic Encyclopedia of Type Strains, Phase IV (KMG-IV): sequencing the most valuable type-strain genomes for metagenomic binning, comparative biology and taxonomic classification.</title>
        <authorList>
            <person name="Goeker M."/>
        </authorList>
    </citation>
    <scope>NUCLEOTIDE SEQUENCE [LARGE SCALE GENOMIC DNA]</scope>
    <source>
        <strain evidence="11 12">DSM 104150</strain>
    </source>
</reference>
<comment type="catalytic activity">
    <reaction evidence="7 8">
        <text>deamido-NAD(+) + L-glutamine + ATP + H2O = L-glutamate + AMP + diphosphate + NAD(+) + H(+)</text>
        <dbReference type="Rhea" id="RHEA:24384"/>
        <dbReference type="ChEBI" id="CHEBI:15377"/>
        <dbReference type="ChEBI" id="CHEBI:15378"/>
        <dbReference type="ChEBI" id="CHEBI:29985"/>
        <dbReference type="ChEBI" id="CHEBI:30616"/>
        <dbReference type="ChEBI" id="CHEBI:33019"/>
        <dbReference type="ChEBI" id="CHEBI:57540"/>
        <dbReference type="ChEBI" id="CHEBI:58359"/>
        <dbReference type="ChEBI" id="CHEBI:58437"/>
        <dbReference type="ChEBI" id="CHEBI:456215"/>
        <dbReference type="EC" id="6.3.5.1"/>
    </reaction>
</comment>
<dbReference type="Proteomes" id="UP000248330">
    <property type="component" value="Unassembled WGS sequence"/>
</dbReference>
<feature type="binding site" evidence="7">
    <location>
        <position position="372"/>
    </location>
    <ligand>
        <name>deamido-NAD(+)</name>
        <dbReference type="ChEBI" id="CHEBI:58437"/>
        <note>ligand shared between two neighboring subunits</note>
    </ligand>
</feature>
<feature type="binding site" evidence="7">
    <location>
        <position position="396"/>
    </location>
    <ligand>
        <name>ATP</name>
        <dbReference type="ChEBI" id="CHEBI:30616"/>
    </ligand>
</feature>
<feature type="active site" description="For glutaminase activity" evidence="7">
    <location>
        <position position="117"/>
    </location>
</feature>
<evidence type="ECO:0000256" key="5">
    <source>
        <dbReference type="ARBA" id="ARBA00022840"/>
    </source>
</evidence>
<dbReference type="InterPro" id="IPR003010">
    <property type="entry name" value="C-N_Hydrolase"/>
</dbReference>
<feature type="active site" description="Proton acceptor; for glutaminase activity" evidence="7">
    <location>
        <position position="46"/>
    </location>
</feature>
<feature type="binding site" evidence="7">
    <location>
        <position position="185"/>
    </location>
    <ligand>
        <name>L-glutamine</name>
        <dbReference type="ChEBI" id="CHEBI:58359"/>
    </ligand>
</feature>
<dbReference type="PANTHER" id="PTHR23090">
    <property type="entry name" value="NH 3 /GLUTAMINE-DEPENDENT NAD + SYNTHETASE"/>
    <property type="match status" value="1"/>
</dbReference>
<dbReference type="InterPro" id="IPR036526">
    <property type="entry name" value="C-N_Hydrolase_sf"/>
</dbReference>
<dbReference type="InterPro" id="IPR014729">
    <property type="entry name" value="Rossmann-like_a/b/a_fold"/>
</dbReference>
<dbReference type="InterPro" id="IPR014445">
    <property type="entry name" value="Gln-dep_NAD_synthase"/>
</dbReference>
<keyword evidence="5 7" id="KW-0067">ATP-binding</keyword>
<keyword evidence="4 7" id="KW-0547">Nucleotide-binding</keyword>
<evidence type="ECO:0000256" key="6">
    <source>
        <dbReference type="ARBA" id="ARBA00023027"/>
    </source>
</evidence>
<dbReference type="PIRSF" id="PIRSF006630">
    <property type="entry name" value="NADS_GAT"/>
    <property type="match status" value="1"/>
</dbReference>
<dbReference type="AlphaFoldDB" id="A0A318ECT3"/>
<dbReference type="EMBL" id="QICN01000002">
    <property type="protein sequence ID" value="PXV70303.1"/>
    <property type="molecule type" value="Genomic_DNA"/>
</dbReference>
<dbReference type="SUPFAM" id="SSF52402">
    <property type="entry name" value="Adenine nucleotide alpha hydrolases-like"/>
    <property type="match status" value="1"/>
</dbReference>
<dbReference type="GO" id="GO:0009435">
    <property type="term" value="P:NAD+ biosynthetic process"/>
    <property type="evidence" value="ECO:0007669"/>
    <property type="project" value="UniProtKB-UniRule"/>
</dbReference>
<comment type="function">
    <text evidence="7">Catalyzes the ATP-dependent amidation of deamido-NAD to form NAD. Uses L-glutamine as a nitrogen source.</text>
</comment>
<evidence type="ECO:0000256" key="4">
    <source>
        <dbReference type="ARBA" id="ARBA00022741"/>
    </source>
</evidence>
<evidence type="ECO:0000256" key="7">
    <source>
        <dbReference type="HAMAP-Rule" id="MF_02090"/>
    </source>
</evidence>
<dbReference type="Pfam" id="PF00795">
    <property type="entry name" value="CN_hydrolase"/>
    <property type="match status" value="1"/>
</dbReference>
<protein>
    <recommendedName>
        <fullName evidence="7 8">Glutamine-dependent NAD(+) synthetase</fullName>
        <ecNumber evidence="7 8">6.3.5.1</ecNumber>
    </recommendedName>
    <alternativeName>
        <fullName evidence="7 8">NAD(+) synthase [glutamine-hydrolyzing]</fullName>
    </alternativeName>
</protein>
<dbReference type="CDD" id="cd00553">
    <property type="entry name" value="NAD_synthase"/>
    <property type="match status" value="1"/>
</dbReference>
<keyword evidence="3 7" id="KW-0436">Ligase</keyword>
<gene>
    <name evidence="7" type="primary">nadE</name>
    <name evidence="11" type="ORF">C8D93_102155</name>
</gene>
<dbReference type="GO" id="GO:0003952">
    <property type="term" value="F:NAD+ synthase (glutamine-hydrolyzing) activity"/>
    <property type="evidence" value="ECO:0007669"/>
    <property type="project" value="UniProtKB-UniRule"/>
</dbReference>
<dbReference type="SUPFAM" id="SSF56317">
    <property type="entry name" value="Carbon-nitrogen hydrolase"/>
    <property type="match status" value="1"/>
</dbReference>
<dbReference type="GO" id="GO:0005737">
    <property type="term" value="C:cytoplasm"/>
    <property type="evidence" value="ECO:0007669"/>
    <property type="project" value="InterPro"/>
</dbReference>
<evidence type="ECO:0000256" key="1">
    <source>
        <dbReference type="ARBA" id="ARBA00005188"/>
    </source>
</evidence>
<keyword evidence="12" id="KW-1185">Reference proteome</keyword>
<dbReference type="Gene3D" id="3.40.50.620">
    <property type="entry name" value="HUPs"/>
    <property type="match status" value="1"/>
</dbReference>
<dbReference type="Pfam" id="PF02540">
    <property type="entry name" value="NAD_synthase"/>
    <property type="match status" value="1"/>
</dbReference>
<evidence type="ECO:0000313" key="12">
    <source>
        <dbReference type="Proteomes" id="UP000248330"/>
    </source>
</evidence>
<evidence type="ECO:0000256" key="9">
    <source>
        <dbReference type="RuleBase" id="RU003811"/>
    </source>
</evidence>
<dbReference type="NCBIfam" id="TIGR00552">
    <property type="entry name" value="nadE"/>
    <property type="match status" value="1"/>
</dbReference>
<sequence length="541" mass="59247">MSASLKLALAQLNLWVGDVEGNVGKIIDAATRARDTLGASLVVCPELSLIGYPPDDLLLRSGMPAQIEQGVERLLREVRDITLVVGLPEYVNEAAERVIYNAAYVIRDGVVLARARKQRLPNYGVFDERRHFQPGGRTLVFDHEGTRLGLCICEDIWGPNPAAAAKAAGAQLLLNINASPFDLSKSRERRRVFDSRVAETGLPLVYVNCVGGQDDVLFDGDSTAIDHDGRVAFSAPLFEEGVFALDFDGRRWSGREREAQSREAVVYSGLVQAVRDYVDRNGFPGALVGMSGGIDSALVAAIAADALGAERVWGVSLPSRYTAQMSNDDARLEAEALGIRYSVLPIEPAFEAFSGALADSFSGRAVDLTEENLQSRCRGVMLMALSNKFGHVVLTTGNKSEMAVGYATLYGDMCGGFAPIKDVYKTLVYELCRYRNTLGAVIPERVLTRPPSAELRPDQKDSDSLPPYEVLDPLLQLYVERQLSIPEIVERGFDEAVVKRIAALVRRSEYKRRQAPPGPKITECAFGRERRYPLTAVYGDI</sequence>
<feature type="active site" description="Nucleophile; for glutaminase activity" evidence="7">
    <location>
        <position position="153"/>
    </location>
</feature>
<comment type="similarity">
    <text evidence="2 7 8">In the C-terminal section; belongs to the NAD synthetase family.</text>
</comment>
<dbReference type="Gene3D" id="3.60.110.10">
    <property type="entry name" value="Carbon-nitrogen hydrolase"/>
    <property type="match status" value="1"/>
</dbReference>
<comment type="pathway">
    <text evidence="1 7 8">Cofactor biosynthesis; NAD(+) biosynthesis; NAD(+) from deamido-NAD(+) (L-Gln route): step 1/1.</text>
</comment>
<dbReference type="GO" id="GO:0004359">
    <property type="term" value="F:glutaminase activity"/>
    <property type="evidence" value="ECO:0007669"/>
    <property type="project" value="InterPro"/>
</dbReference>
<dbReference type="HAMAP" id="MF_02090">
    <property type="entry name" value="NadE_glutamine_dep"/>
    <property type="match status" value="1"/>
</dbReference>
<dbReference type="InterPro" id="IPR022310">
    <property type="entry name" value="NAD/GMP_synthase"/>
</dbReference>
<dbReference type="GO" id="GO:0005524">
    <property type="term" value="F:ATP binding"/>
    <property type="evidence" value="ECO:0007669"/>
    <property type="project" value="UniProtKB-UniRule"/>
</dbReference>
<organism evidence="11 12">
    <name type="scientific">Sinimarinibacterium flocculans</name>
    <dbReference type="NCBI Taxonomy" id="985250"/>
    <lineage>
        <taxon>Bacteria</taxon>
        <taxon>Pseudomonadati</taxon>
        <taxon>Pseudomonadota</taxon>
        <taxon>Gammaproteobacteria</taxon>
        <taxon>Nevskiales</taxon>
        <taxon>Nevskiaceae</taxon>
        <taxon>Sinimarinibacterium</taxon>
    </lineage>
</organism>
<dbReference type="UniPathway" id="UPA00253">
    <property type="reaction ID" value="UER00334"/>
</dbReference>
<dbReference type="OrthoDB" id="9760188at2"/>
<dbReference type="NCBIfam" id="NF010588">
    <property type="entry name" value="PRK13981.1"/>
    <property type="match status" value="1"/>
</dbReference>
<feature type="binding site" evidence="7">
    <location>
        <position position="401"/>
    </location>
    <ligand>
        <name>deamido-NAD(+)</name>
        <dbReference type="ChEBI" id="CHEBI:58437"/>
        <note>ligand shared between two neighboring subunits</note>
    </ligand>
</feature>
<comment type="caution">
    <text evidence="7">Lacks conserved residue(s) required for the propagation of feature annotation.</text>
</comment>
<feature type="domain" description="CN hydrolase" evidence="10">
    <location>
        <begin position="5"/>
        <end position="249"/>
    </location>
</feature>
<accession>A0A318ECT3</accession>
<dbReference type="PANTHER" id="PTHR23090:SF9">
    <property type="entry name" value="GLUTAMINE-DEPENDENT NAD(+) SYNTHETASE"/>
    <property type="match status" value="1"/>
</dbReference>
<evidence type="ECO:0000259" key="10">
    <source>
        <dbReference type="PROSITE" id="PS50263"/>
    </source>
</evidence>
<dbReference type="FunFam" id="3.40.50.620:FF:000106">
    <property type="entry name" value="Glutamine-dependent NAD(+) synthetase"/>
    <property type="match status" value="1"/>
</dbReference>
<evidence type="ECO:0000256" key="8">
    <source>
        <dbReference type="PIRNR" id="PIRNR006630"/>
    </source>
</evidence>
<dbReference type="CDD" id="cd07570">
    <property type="entry name" value="GAT_Gln-NAD-synth"/>
    <property type="match status" value="1"/>
</dbReference>
<comment type="caution">
    <text evidence="11">The sequence shown here is derived from an EMBL/GenBank/DDBJ whole genome shotgun (WGS) entry which is preliminary data.</text>
</comment>
<feature type="binding site" evidence="7">
    <location>
        <position position="179"/>
    </location>
    <ligand>
        <name>L-glutamine</name>
        <dbReference type="ChEBI" id="CHEBI:58359"/>
    </ligand>
</feature>